<feature type="region of interest" description="Disordered" evidence="1">
    <location>
        <begin position="210"/>
        <end position="232"/>
    </location>
</feature>
<accession>A0A3B3ZPD3</accession>
<feature type="transmembrane region" description="Helical" evidence="2">
    <location>
        <begin position="77"/>
        <end position="97"/>
    </location>
</feature>
<evidence type="ECO:0000313" key="3">
    <source>
        <dbReference type="Ensembl" id="ENSPMGP00000006523.1"/>
    </source>
</evidence>
<proteinExistence type="predicted"/>
<dbReference type="Ensembl" id="ENSPMGT00000006940.1">
    <property type="protein sequence ID" value="ENSPMGP00000006523.1"/>
    <property type="gene ID" value="ENSPMGG00000005477.1"/>
</dbReference>
<evidence type="ECO:0000256" key="1">
    <source>
        <dbReference type="SAM" id="MobiDB-lite"/>
    </source>
</evidence>
<keyword evidence="2" id="KW-1133">Transmembrane helix</keyword>
<dbReference type="Proteomes" id="UP000261520">
    <property type="component" value="Unplaced"/>
</dbReference>
<keyword evidence="2" id="KW-0472">Membrane</keyword>
<keyword evidence="4" id="KW-1185">Reference proteome</keyword>
<dbReference type="AlphaFoldDB" id="A0A3B3ZPD3"/>
<dbReference type="InterPro" id="IPR029265">
    <property type="entry name" value="TMEM51"/>
</dbReference>
<name>A0A3B3ZPD3_9GOBI</name>
<feature type="transmembrane region" description="Helical" evidence="2">
    <location>
        <begin position="17"/>
        <end position="39"/>
    </location>
</feature>
<reference evidence="3" key="2">
    <citation type="submission" date="2025-09" db="UniProtKB">
        <authorList>
            <consortium name="Ensembl"/>
        </authorList>
    </citation>
    <scope>IDENTIFICATION</scope>
</reference>
<organism evidence="3 4">
    <name type="scientific">Periophthalmus magnuspinnatus</name>
    <dbReference type="NCBI Taxonomy" id="409849"/>
    <lineage>
        <taxon>Eukaryota</taxon>
        <taxon>Metazoa</taxon>
        <taxon>Chordata</taxon>
        <taxon>Craniata</taxon>
        <taxon>Vertebrata</taxon>
        <taxon>Euteleostomi</taxon>
        <taxon>Actinopterygii</taxon>
        <taxon>Neopterygii</taxon>
        <taxon>Teleostei</taxon>
        <taxon>Neoteleostei</taxon>
        <taxon>Acanthomorphata</taxon>
        <taxon>Gobiaria</taxon>
        <taxon>Gobiiformes</taxon>
        <taxon>Gobioidei</taxon>
        <taxon>Gobiidae</taxon>
        <taxon>Oxudercinae</taxon>
        <taxon>Periophthalmus</taxon>
    </lineage>
</organism>
<evidence type="ECO:0000313" key="4">
    <source>
        <dbReference type="Proteomes" id="UP000261520"/>
    </source>
</evidence>
<keyword evidence="2" id="KW-0812">Transmembrane</keyword>
<protein>
    <submittedName>
        <fullName evidence="3">Uncharacterized protein</fullName>
    </submittedName>
</protein>
<sequence length="232" mass="25606">MEQSFLGITATSSGAHYALCALGVGLIALGIVMIVWTVIPFDGKDTGKPPTNPADNSTVPIDENEEEIDDRTKSSSVAMVLVGVGGAMLLLSICLGVRSKRRARNQRQTGRWLDEEEVKKAEEHVNSGEAVSRLAAYNVPSYEEAVGSGNYPVRQSNLRNSMTHLPSYEDIITPLNVSRLLQPLRVRRIKSDKLHLKDFRLQIRHPTTHPVTIEPITPPPGYENKMPELNQS</sequence>
<evidence type="ECO:0000256" key="2">
    <source>
        <dbReference type="SAM" id="Phobius"/>
    </source>
</evidence>
<dbReference type="PANTHER" id="PTHR16015">
    <property type="entry name" value="TRANSMEMBRANE PROTEIN 51"/>
    <property type="match status" value="1"/>
</dbReference>
<dbReference type="PANTHER" id="PTHR16015:SF0">
    <property type="entry name" value="TRANSMEMBRANE PROTEIN 51"/>
    <property type="match status" value="1"/>
</dbReference>
<reference evidence="3" key="1">
    <citation type="submission" date="2025-08" db="UniProtKB">
        <authorList>
            <consortium name="Ensembl"/>
        </authorList>
    </citation>
    <scope>IDENTIFICATION</scope>
</reference>
<dbReference type="STRING" id="409849.ENSPMGP00000006523"/>
<dbReference type="Pfam" id="PF15345">
    <property type="entry name" value="TMEM51"/>
    <property type="match status" value="2"/>
</dbReference>